<dbReference type="RefSeq" id="WP_338604962.1">
    <property type="nucleotide sequence ID" value="NZ_CP146017.1"/>
</dbReference>
<evidence type="ECO:0000313" key="4">
    <source>
        <dbReference type="Proteomes" id="UP001432202"/>
    </source>
</evidence>
<evidence type="ECO:0000313" key="3">
    <source>
        <dbReference type="EMBL" id="WWQ61909.1"/>
    </source>
</evidence>
<dbReference type="GeneID" id="89337911"/>
<feature type="transmembrane region" description="Helical" evidence="2">
    <location>
        <begin position="20"/>
        <end position="42"/>
    </location>
</feature>
<keyword evidence="2" id="KW-1133">Transmembrane helix</keyword>
<evidence type="ECO:0000256" key="2">
    <source>
        <dbReference type="SAM" id="Phobius"/>
    </source>
</evidence>
<accession>A0AAX4L4K5</accession>
<feature type="compositionally biased region" description="Basic and acidic residues" evidence="1">
    <location>
        <begin position="96"/>
        <end position="110"/>
    </location>
</feature>
<dbReference type="Proteomes" id="UP001432202">
    <property type="component" value="Plasmid pRT2"/>
</dbReference>
<geneLocation type="plasmid" evidence="3 4">
    <name>pRT2</name>
</geneLocation>
<dbReference type="EMBL" id="CP146017">
    <property type="protein sequence ID" value="WWQ61909.1"/>
    <property type="molecule type" value="Genomic_DNA"/>
</dbReference>
<feature type="transmembrane region" description="Helical" evidence="2">
    <location>
        <begin position="48"/>
        <end position="68"/>
    </location>
</feature>
<organism evidence="3 4">
    <name type="scientific">Sulfolobus tengchongensis</name>
    <dbReference type="NCBI Taxonomy" id="207809"/>
    <lineage>
        <taxon>Archaea</taxon>
        <taxon>Thermoproteota</taxon>
        <taxon>Thermoprotei</taxon>
        <taxon>Sulfolobales</taxon>
        <taxon>Sulfolobaceae</taxon>
        <taxon>Sulfolobus</taxon>
    </lineage>
</organism>
<keyword evidence="2" id="KW-0812">Transmembrane</keyword>
<keyword evidence="3" id="KW-0614">Plasmid</keyword>
<evidence type="ECO:0000256" key="1">
    <source>
        <dbReference type="SAM" id="MobiDB-lite"/>
    </source>
</evidence>
<feature type="region of interest" description="Disordered" evidence="1">
    <location>
        <begin position="96"/>
        <end position="117"/>
    </location>
</feature>
<sequence>MARIRESLIIEELSFLDEKLGGNPLLTLRNMMYLMVGGLVSYKLIEGGGVKTAVGVIIILFVLALIAYPKRSLTLENIIIGVISYYLEPQGEEKKKQTAKKEARKQELKKEKPKAKNPAPLMKLSTILRLFKIDISLLSAGITLLALAFVLYSRILLLAIFPGVIGSSLIASEILYFLMVRLVRLKKKKAGFTGE</sequence>
<dbReference type="AlphaFoldDB" id="A0AAX4L4K5"/>
<name>A0AAX4L4K5_9CREN</name>
<feature type="transmembrane region" description="Helical" evidence="2">
    <location>
        <begin position="130"/>
        <end position="152"/>
    </location>
</feature>
<feature type="transmembrane region" description="Helical" evidence="2">
    <location>
        <begin position="158"/>
        <end position="179"/>
    </location>
</feature>
<proteinExistence type="predicted"/>
<reference evidence="3 4" key="1">
    <citation type="submission" date="2024-02" db="EMBL/GenBank/DDBJ databases">
        <title>STSV induces naive adaptation in Sulfolobus.</title>
        <authorList>
            <person name="Xiang X."/>
            <person name="Song M."/>
        </authorList>
    </citation>
    <scope>NUCLEOTIDE SEQUENCE [LARGE SCALE GENOMIC DNA]</scope>
    <source>
        <strain evidence="3 4">RT2</strain>
        <plasmid evidence="3 4">pRT2</plasmid>
    </source>
</reference>
<keyword evidence="2" id="KW-0472">Membrane</keyword>
<protein>
    <submittedName>
        <fullName evidence="3">Uncharacterized protein</fullName>
    </submittedName>
</protein>
<keyword evidence="4" id="KW-1185">Reference proteome</keyword>
<gene>
    <name evidence="3" type="ORF">V6M85_14040</name>
</gene>